<keyword evidence="3" id="KW-1185">Reference proteome</keyword>
<feature type="compositionally biased region" description="Basic and acidic residues" evidence="1">
    <location>
        <begin position="25"/>
        <end position="35"/>
    </location>
</feature>
<evidence type="ECO:0000313" key="3">
    <source>
        <dbReference type="Proteomes" id="UP001213000"/>
    </source>
</evidence>
<dbReference type="EMBL" id="JANIEX010000499">
    <property type="protein sequence ID" value="KAJ3566282.1"/>
    <property type="molecule type" value="Genomic_DNA"/>
</dbReference>
<dbReference type="AlphaFoldDB" id="A0AAD5VSJ2"/>
<sequence>MLLSHEPADRRRLAMNKGNNAESMMAKDHESDSFHSSRFQKSPNELKFASSITTALVVAVAASAVPASGSQAIQERNSEAGINIQLCFSEDFGNCINVPTVATGSCVDLVGGLAGLNDAVSSVRIPLGIFCTFYEWVPYTPYIDDSDGDSITLQGGDYPSLASIPDDYGVTVNFDNRLSSLRCSPSVCQPLFKLLTTA</sequence>
<comment type="caution">
    <text evidence="2">The sequence shown here is derived from an EMBL/GenBank/DDBJ whole genome shotgun (WGS) entry which is preliminary data.</text>
</comment>
<reference evidence="2" key="1">
    <citation type="submission" date="2022-07" db="EMBL/GenBank/DDBJ databases">
        <title>Genome Sequence of Leucocoprinus birnbaumii.</title>
        <authorList>
            <person name="Buettner E."/>
        </authorList>
    </citation>
    <scope>NUCLEOTIDE SEQUENCE</scope>
    <source>
        <strain evidence="2">VT141</strain>
    </source>
</reference>
<feature type="region of interest" description="Disordered" evidence="1">
    <location>
        <begin position="17"/>
        <end position="36"/>
    </location>
</feature>
<name>A0AAD5VSJ2_9AGAR</name>
<organism evidence="2 3">
    <name type="scientific">Leucocoprinus birnbaumii</name>
    <dbReference type="NCBI Taxonomy" id="56174"/>
    <lineage>
        <taxon>Eukaryota</taxon>
        <taxon>Fungi</taxon>
        <taxon>Dikarya</taxon>
        <taxon>Basidiomycota</taxon>
        <taxon>Agaricomycotina</taxon>
        <taxon>Agaricomycetes</taxon>
        <taxon>Agaricomycetidae</taxon>
        <taxon>Agaricales</taxon>
        <taxon>Agaricineae</taxon>
        <taxon>Agaricaceae</taxon>
        <taxon>Leucocoprinus</taxon>
    </lineage>
</organism>
<dbReference type="Gene3D" id="2.60.20.10">
    <property type="entry name" value="Crystallins"/>
    <property type="match status" value="1"/>
</dbReference>
<protein>
    <submittedName>
        <fullName evidence="2">Uncharacterized protein</fullName>
    </submittedName>
</protein>
<evidence type="ECO:0000313" key="2">
    <source>
        <dbReference type="EMBL" id="KAJ3566282.1"/>
    </source>
</evidence>
<gene>
    <name evidence="2" type="ORF">NP233_g7099</name>
</gene>
<accession>A0AAD5VSJ2</accession>
<proteinExistence type="predicted"/>
<dbReference type="Proteomes" id="UP001213000">
    <property type="component" value="Unassembled WGS sequence"/>
</dbReference>
<evidence type="ECO:0000256" key="1">
    <source>
        <dbReference type="SAM" id="MobiDB-lite"/>
    </source>
</evidence>